<dbReference type="InterPro" id="IPR037024">
    <property type="entry name" value="NiFe_Hase_small_N_sf"/>
</dbReference>
<gene>
    <name evidence="17" type="primary">hybS_2</name>
    <name evidence="17" type="ORF">GURASL_18330</name>
</gene>
<comment type="subcellular location">
    <subcellularLocation>
        <location evidence="3">Periplasm</location>
    </subcellularLocation>
</comment>
<evidence type="ECO:0000256" key="6">
    <source>
        <dbReference type="ARBA" id="ARBA00022485"/>
    </source>
</evidence>
<evidence type="ECO:0000256" key="12">
    <source>
        <dbReference type="ARBA" id="ARBA00023014"/>
    </source>
</evidence>
<evidence type="ECO:0000256" key="5">
    <source>
        <dbReference type="ARBA" id="ARBA00011771"/>
    </source>
</evidence>
<comment type="cofactor">
    <cofactor evidence="1">
        <name>[3Fe-4S] cluster</name>
        <dbReference type="ChEBI" id="CHEBI:21137"/>
    </cofactor>
</comment>
<evidence type="ECO:0000256" key="13">
    <source>
        <dbReference type="ARBA" id="ARBA00023291"/>
    </source>
</evidence>
<protein>
    <submittedName>
        <fullName evidence="17">Oxidoreductase</fullName>
    </submittedName>
</protein>
<dbReference type="PANTHER" id="PTHR30013:SF7">
    <property type="entry name" value="HYDROGENASE-2 SMALL CHAIN"/>
    <property type="match status" value="1"/>
</dbReference>
<accession>A0ABM8EL19</accession>
<feature type="compositionally biased region" description="Basic and acidic residues" evidence="14">
    <location>
        <begin position="364"/>
        <end position="383"/>
    </location>
</feature>
<dbReference type="NCBIfam" id="TIGR00391">
    <property type="entry name" value="hydA"/>
    <property type="match status" value="1"/>
</dbReference>
<evidence type="ECO:0000259" key="15">
    <source>
        <dbReference type="Pfam" id="PF01058"/>
    </source>
</evidence>
<evidence type="ECO:0000259" key="16">
    <source>
        <dbReference type="Pfam" id="PF14720"/>
    </source>
</evidence>
<evidence type="ECO:0000256" key="4">
    <source>
        <dbReference type="ARBA" id="ARBA00006605"/>
    </source>
</evidence>
<evidence type="ECO:0000256" key="10">
    <source>
        <dbReference type="ARBA" id="ARBA00023002"/>
    </source>
</evidence>
<keyword evidence="11" id="KW-0408">Iron</keyword>
<dbReference type="Pfam" id="PF01058">
    <property type="entry name" value="Oxidored_q6"/>
    <property type="match status" value="1"/>
</dbReference>
<evidence type="ECO:0000256" key="14">
    <source>
        <dbReference type="SAM" id="MobiDB-lite"/>
    </source>
</evidence>
<comment type="subunit">
    <text evidence="5">Heterodimer of a large and a small subunit.</text>
</comment>
<dbReference type="RefSeq" id="WP_282003629.1">
    <property type="nucleotide sequence ID" value="NZ_AP027151.1"/>
</dbReference>
<keyword evidence="9" id="KW-0574">Periplasm</keyword>
<dbReference type="NCBIfam" id="TIGR01409">
    <property type="entry name" value="TAT_signal_seq"/>
    <property type="match status" value="1"/>
</dbReference>
<dbReference type="InterPro" id="IPR001821">
    <property type="entry name" value="NiFe_hydrogenase_ssu"/>
</dbReference>
<dbReference type="InterPro" id="IPR027394">
    <property type="entry name" value="Cytochrome-c3_hydrogenase_C"/>
</dbReference>
<dbReference type="SUPFAM" id="SSF56770">
    <property type="entry name" value="HydA/Nqo6-like"/>
    <property type="match status" value="1"/>
</dbReference>
<evidence type="ECO:0000313" key="18">
    <source>
        <dbReference type="Proteomes" id="UP001317705"/>
    </source>
</evidence>
<dbReference type="Proteomes" id="UP001317705">
    <property type="component" value="Chromosome"/>
</dbReference>
<comment type="similarity">
    <text evidence="4">Belongs to the [NiFe]/[NiFeSe] hydrogenase small subunit family.</text>
</comment>
<dbReference type="Gene3D" id="4.10.480.10">
    <property type="entry name" value="Cytochrome-c3 hydrogenase, C-terminal domain"/>
    <property type="match status" value="1"/>
</dbReference>
<keyword evidence="10" id="KW-0560">Oxidoreductase</keyword>
<evidence type="ECO:0000313" key="17">
    <source>
        <dbReference type="EMBL" id="BDV42910.1"/>
    </source>
</evidence>
<keyword evidence="13" id="KW-0003">3Fe-4S</keyword>
<keyword evidence="6" id="KW-0004">4Fe-4S</keyword>
<proteinExistence type="inferred from homology"/>
<evidence type="ECO:0000256" key="3">
    <source>
        <dbReference type="ARBA" id="ARBA00004418"/>
    </source>
</evidence>
<dbReference type="InterPro" id="IPR019546">
    <property type="entry name" value="TAT_signal_bac_arc"/>
</dbReference>
<reference evidence="17 18" key="1">
    <citation type="submission" date="2022-12" db="EMBL/GenBank/DDBJ databases">
        <title>Polyphasic characterization of Geotalea uranireducens NIT-SL11 newly isolated from a complex of sewage sludge and microbially reduced graphene oxide.</title>
        <authorList>
            <person name="Xie L."/>
            <person name="Yoshida N."/>
            <person name="Meng L."/>
        </authorList>
    </citation>
    <scope>NUCLEOTIDE SEQUENCE [LARGE SCALE GENOMIC DNA]</scope>
    <source>
        <strain evidence="17 18">NIT-SL11</strain>
    </source>
</reference>
<organism evidence="17 18">
    <name type="scientific">Geotalea uraniireducens</name>
    <dbReference type="NCBI Taxonomy" id="351604"/>
    <lineage>
        <taxon>Bacteria</taxon>
        <taxon>Pseudomonadati</taxon>
        <taxon>Thermodesulfobacteriota</taxon>
        <taxon>Desulfuromonadia</taxon>
        <taxon>Geobacterales</taxon>
        <taxon>Geobacteraceae</taxon>
        <taxon>Geotalea</taxon>
    </lineage>
</organism>
<dbReference type="InterPro" id="IPR037148">
    <property type="entry name" value="NiFe-Hase_small_C_sf"/>
</dbReference>
<name>A0ABM8EL19_9BACT</name>
<comment type="cofactor">
    <cofactor evidence="2">
        <name>[4Fe-4S] cluster</name>
        <dbReference type="ChEBI" id="CHEBI:49883"/>
    </cofactor>
</comment>
<dbReference type="InterPro" id="IPR006137">
    <property type="entry name" value="NADH_UbQ_OxRdtase-like_20kDa"/>
</dbReference>
<evidence type="ECO:0000256" key="2">
    <source>
        <dbReference type="ARBA" id="ARBA00001966"/>
    </source>
</evidence>
<evidence type="ECO:0000256" key="11">
    <source>
        <dbReference type="ARBA" id="ARBA00023004"/>
    </source>
</evidence>
<evidence type="ECO:0000256" key="7">
    <source>
        <dbReference type="ARBA" id="ARBA00022723"/>
    </source>
</evidence>
<evidence type="ECO:0000256" key="9">
    <source>
        <dbReference type="ARBA" id="ARBA00022764"/>
    </source>
</evidence>
<keyword evidence="18" id="KW-1185">Reference proteome</keyword>
<feature type="domain" description="Cytochrome-c3 hydrogenase C-terminal" evidence="16">
    <location>
        <begin position="227"/>
        <end position="304"/>
    </location>
</feature>
<keyword evidence="8" id="KW-0732">Signal</keyword>
<keyword evidence="7" id="KW-0479">Metal-binding</keyword>
<keyword evidence="12" id="KW-0411">Iron-sulfur</keyword>
<feature type="domain" description="NADH:ubiquinone oxidoreductase-like 20kDa subunit" evidence="15">
    <location>
        <begin position="62"/>
        <end position="207"/>
    </location>
</feature>
<dbReference type="PRINTS" id="PR00614">
    <property type="entry name" value="NIHGNASESMLL"/>
</dbReference>
<dbReference type="InterPro" id="IPR006311">
    <property type="entry name" value="TAT_signal"/>
</dbReference>
<evidence type="ECO:0000256" key="1">
    <source>
        <dbReference type="ARBA" id="ARBA00001927"/>
    </source>
</evidence>
<dbReference type="PROSITE" id="PS51318">
    <property type="entry name" value="TAT"/>
    <property type="match status" value="1"/>
</dbReference>
<dbReference type="PIRSF" id="PIRSF000310">
    <property type="entry name" value="NiFe_hyd_ssu"/>
    <property type="match status" value="1"/>
</dbReference>
<dbReference type="PANTHER" id="PTHR30013">
    <property type="entry name" value="NIFE / NIFESE HYDROGENASE SMALL SUBUNIT FAMILY MEMBER"/>
    <property type="match status" value="1"/>
</dbReference>
<feature type="region of interest" description="Disordered" evidence="14">
    <location>
        <begin position="363"/>
        <end position="383"/>
    </location>
</feature>
<dbReference type="EMBL" id="AP027151">
    <property type="protein sequence ID" value="BDV42910.1"/>
    <property type="molecule type" value="Genomic_DNA"/>
</dbReference>
<evidence type="ECO:0000256" key="8">
    <source>
        <dbReference type="ARBA" id="ARBA00022729"/>
    </source>
</evidence>
<dbReference type="Pfam" id="PF14720">
    <property type="entry name" value="NiFe_hyd_SSU_C"/>
    <property type="match status" value="1"/>
</dbReference>
<dbReference type="Gene3D" id="3.40.50.700">
    <property type="entry name" value="NADH:ubiquinone oxidoreductase-like, 20kDa subunit"/>
    <property type="match status" value="1"/>
</dbReference>
<sequence length="383" mass="40263">MKTNDSNDANQHIGGVSRRDFIKYCSIMAVSMGLPVSAGIRIADAVVNPGRPPVIWLSFQECTGCVESLLRANHPTIEQLILSLISLDYSETLAAAAGRQAESARELSIQNNRGKFILVVDGAVPTKDNGIYCKIAGKTALEILNETARHAAAIVAMGSCASWGGVAAAAPNPTEAKGIPALVGGKPLVTIPGCPPNPYNLLSTLLYYITYHKLPALDAQGRPKFAYSRLIHENCERRPHFDAGRFATQFGDELHRKGACLYKLGCKGPETHANCPSVQFGDVGAGSWPVGTGHPCFGCAERGVGFSTPLHTLATIKEFTPPTFFAEAFPNKQGVPAGLKAFASGTAGLVVGAAGAAMLTGLGKSREKDQHGPDSGSEGHDQG</sequence>